<dbReference type="Proteomes" id="UP000053573">
    <property type="component" value="Unassembled WGS sequence"/>
</dbReference>
<dbReference type="PANTHER" id="PTHR24305">
    <property type="entry name" value="CYTOCHROME P450"/>
    <property type="match status" value="1"/>
</dbReference>
<evidence type="ECO:0000256" key="2">
    <source>
        <dbReference type="ARBA" id="ARBA00022723"/>
    </source>
</evidence>
<evidence type="ECO:0000256" key="5">
    <source>
        <dbReference type="PIRSR" id="PIRSR602401-1"/>
    </source>
</evidence>
<feature type="transmembrane region" description="Helical" evidence="7">
    <location>
        <begin position="17"/>
        <end position="38"/>
    </location>
</feature>
<evidence type="ECO:0000256" key="7">
    <source>
        <dbReference type="SAM" id="Phobius"/>
    </source>
</evidence>
<dbReference type="AlphaFoldDB" id="A0A0H1BK69"/>
<dbReference type="Gene3D" id="1.10.630.10">
    <property type="entry name" value="Cytochrome P450"/>
    <property type="match status" value="1"/>
</dbReference>
<dbReference type="PRINTS" id="PR00463">
    <property type="entry name" value="EP450I"/>
</dbReference>
<proteinExistence type="inferred from homology"/>
<keyword evidence="4 5" id="KW-0408">Iron</keyword>
<accession>A0A0H1BK69</accession>
<feature type="binding site" description="axial binding residue" evidence="5">
    <location>
        <position position="460"/>
    </location>
    <ligand>
        <name>heme</name>
        <dbReference type="ChEBI" id="CHEBI:30413"/>
    </ligand>
    <ligandPart>
        <name>Fe</name>
        <dbReference type="ChEBI" id="CHEBI:18248"/>
    </ligandPart>
</feature>
<keyword evidence="7" id="KW-1133">Transmembrane helix</keyword>
<evidence type="ECO:0000256" key="1">
    <source>
        <dbReference type="ARBA" id="ARBA00001971"/>
    </source>
</evidence>
<dbReference type="CDD" id="cd11062">
    <property type="entry name" value="CYP58-like"/>
    <property type="match status" value="1"/>
</dbReference>
<name>A0A0H1BK69_9EURO</name>
<dbReference type="EMBL" id="LDEV01001295">
    <property type="protein sequence ID" value="KLJ11904.1"/>
    <property type="molecule type" value="Genomic_DNA"/>
</dbReference>
<dbReference type="GO" id="GO:0005506">
    <property type="term" value="F:iron ion binding"/>
    <property type="evidence" value="ECO:0007669"/>
    <property type="project" value="InterPro"/>
</dbReference>
<organism evidence="8 9">
    <name type="scientific">Blastomyces silverae</name>
    <dbReference type="NCBI Taxonomy" id="2060906"/>
    <lineage>
        <taxon>Eukaryota</taxon>
        <taxon>Fungi</taxon>
        <taxon>Dikarya</taxon>
        <taxon>Ascomycota</taxon>
        <taxon>Pezizomycotina</taxon>
        <taxon>Eurotiomycetes</taxon>
        <taxon>Eurotiomycetidae</taxon>
        <taxon>Onygenales</taxon>
        <taxon>Ajellomycetaceae</taxon>
        <taxon>Blastomyces</taxon>
    </lineage>
</organism>
<keyword evidence="6" id="KW-0503">Monooxygenase</keyword>
<evidence type="ECO:0000313" key="9">
    <source>
        <dbReference type="Proteomes" id="UP000053573"/>
    </source>
</evidence>
<reference evidence="9" key="1">
    <citation type="journal article" date="2015" name="PLoS Genet.">
        <title>The dynamic genome and transcriptome of the human fungal pathogen Blastomyces and close relative Emmonsia.</title>
        <authorList>
            <person name="Munoz J.F."/>
            <person name="Gauthier G.M."/>
            <person name="Desjardins C.A."/>
            <person name="Gallo J.E."/>
            <person name="Holder J."/>
            <person name="Sullivan T.D."/>
            <person name="Marty A.J."/>
            <person name="Carmen J.C."/>
            <person name="Chen Z."/>
            <person name="Ding L."/>
            <person name="Gujja S."/>
            <person name="Magrini V."/>
            <person name="Misas E."/>
            <person name="Mitreva M."/>
            <person name="Priest M."/>
            <person name="Saif S."/>
            <person name="Whiston E.A."/>
            <person name="Young S."/>
            <person name="Zeng Q."/>
            <person name="Goldman W.E."/>
            <person name="Mardis E.R."/>
            <person name="Taylor J.W."/>
            <person name="McEwen J.G."/>
            <person name="Clay O.K."/>
            <person name="Klein B.S."/>
            <person name="Cuomo C.A."/>
        </authorList>
    </citation>
    <scope>NUCLEOTIDE SEQUENCE [LARGE SCALE GENOMIC DNA]</scope>
    <source>
        <strain evidence="9">UAMH 139</strain>
    </source>
</reference>
<comment type="similarity">
    <text evidence="6">Belongs to the cytochrome P450 family.</text>
</comment>
<sequence length="523" mass="59420">MAEESVQIIIPKAPETLAAAFVAWLCYLACLAVYRLYISPLARFPGPKLAGLSRWYEAYYEIALLGQYSRKIDQMHDKYGPIVRVAPDELHIKDSRFFEQLYGQDPKLDKPGWANKFGMKDVTFTTPEHGLHRERRAALGRIFSRRTVLNFEPIIRQHAELLCERISQSAGSGQPLVVSDAYPCFSGDTIMKYALGFNYKQLESPNFDSFHEAFQAMGASGHVTSQFPWFLPLINALPDRLVEWMQPALASLLQLKKVSSLISIGDIVINEADPWISIGSMKITPHLTIFQEILQSDLPTWEKSHIRLFGEAQSVLGGGIEPPAHALSVATFHIANTPRIHQRLRSELTQAFPDIKTSPRLLDLEKLPYLRACIQESLRLSYGLSARNPRTRDQPWQYGEWMIPARTTVAMTIVDIHHDENIFPNSHSFIPERWLNEPCAPDGLPLERYLVAFGRGSRSCLGINLAWAELYFAMGILFRRLDFELYETDVSDVELKHDFFVPRAKLDSKGVRVFVSKVTYPIG</sequence>
<dbReference type="PANTHER" id="PTHR24305:SF152">
    <property type="entry name" value="P450, PUTATIVE (EUROFUNG)-RELATED"/>
    <property type="match status" value="1"/>
</dbReference>
<dbReference type="SUPFAM" id="SSF48264">
    <property type="entry name" value="Cytochrome P450"/>
    <property type="match status" value="1"/>
</dbReference>
<evidence type="ECO:0000256" key="4">
    <source>
        <dbReference type="ARBA" id="ARBA00023004"/>
    </source>
</evidence>
<evidence type="ECO:0008006" key="10">
    <source>
        <dbReference type="Google" id="ProtNLM"/>
    </source>
</evidence>
<dbReference type="InterPro" id="IPR036396">
    <property type="entry name" value="Cyt_P450_sf"/>
</dbReference>
<dbReference type="InterPro" id="IPR017972">
    <property type="entry name" value="Cyt_P450_CS"/>
</dbReference>
<dbReference type="PROSITE" id="PS00086">
    <property type="entry name" value="CYTOCHROME_P450"/>
    <property type="match status" value="1"/>
</dbReference>
<evidence type="ECO:0000256" key="6">
    <source>
        <dbReference type="RuleBase" id="RU000461"/>
    </source>
</evidence>
<keyword evidence="9" id="KW-1185">Reference proteome</keyword>
<comment type="cofactor">
    <cofactor evidence="1 5">
        <name>heme</name>
        <dbReference type="ChEBI" id="CHEBI:30413"/>
    </cofactor>
</comment>
<dbReference type="Pfam" id="PF00067">
    <property type="entry name" value="p450"/>
    <property type="match status" value="1"/>
</dbReference>
<keyword evidence="7" id="KW-0812">Transmembrane</keyword>
<protein>
    <recommendedName>
        <fullName evidence="10">Cytochrome P450 oxidoreductase</fullName>
    </recommendedName>
</protein>
<dbReference type="GO" id="GO:0020037">
    <property type="term" value="F:heme binding"/>
    <property type="evidence" value="ECO:0007669"/>
    <property type="project" value="InterPro"/>
</dbReference>
<dbReference type="InterPro" id="IPR001128">
    <property type="entry name" value="Cyt_P450"/>
</dbReference>
<dbReference type="InterPro" id="IPR050121">
    <property type="entry name" value="Cytochrome_P450_monoxygenase"/>
</dbReference>
<keyword evidence="2 5" id="KW-0479">Metal-binding</keyword>
<dbReference type="InterPro" id="IPR002401">
    <property type="entry name" value="Cyt_P450_E_grp-I"/>
</dbReference>
<comment type="caution">
    <text evidence="8">The sequence shown here is derived from an EMBL/GenBank/DDBJ whole genome shotgun (WGS) entry which is preliminary data.</text>
</comment>
<evidence type="ECO:0000313" key="8">
    <source>
        <dbReference type="EMBL" id="KLJ11904.1"/>
    </source>
</evidence>
<dbReference type="OrthoDB" id="3945418at2759"/>
<dbReference type="STRING" id="2060906.A0A0H1BK69"/>
<gene>
    <name evidence="8" type="ORF">EMPG_12957</name>
</gene>
<dbReference type="GO" id="GO:0016705">
    <property type="term" value="F:oxidoreductase activity, acting on paired donors, with incorporation or reduction of molecular oxygen"/>
    <property type="evidence" value="ECO:0007669"/>
    <property type="project" value="InterPro"/>
</dbReference>
<keyword evidence="5 6" id="KW-0349">Heme</keyword>
<evidence type="ECO:0000256" key="3">
    <source>
        <dbReference type="ARBA" id="ARBA00023002"/>
    </source>
</evidence>
<keyword evidence="7" id="KW-0472">Membrane</keyword>
<keyword evidence="3 6" id="KW-0560">Oxidoreductase</keyword>
<dbReference type="GO" id="GO:0004497">
    <property type="term" value="F:monooxygenase activity"/>
    <property type="evidence" value="ECO:0007669"/>
    <property type="project" value="UniProtKB-KW"/>
</dbReference>